<dbReference type="RefSeq" id="XP_020072193.1">
    <property type="nucleotide sequence ID" value="XM_020216187.1"/>
</dbReference>
<accession>A0A1E4S6L6</accession>
<dbReference type="GeneID" id="30990583"/>
<keyword evidence="3" id="KW-1185">Reference proteome</keyword>
<evidence type="ECO:0000256" key="1">
    <source>
        <dbReference type="SAM" id="MobiDB-lite"/>
    </source>
</evidence>
<dbReference type="EMBL" id="KV453926">
    <property type="protein sequence ID" value="ODV75154.1"/>
    <property type="molecule type" value="Genomic_DNA"/>
</dbReference>
<feature type="compositionally biased region" description="Basic and acidic residues" evidence="1">
    <location>
        <begin position="78"/>
        <end position="95"/>
    </location>
</feature>
<protein>
    <recommendedName>
        <fullName evidence="4">MULE transposase domain-containing protein</fullName>
    </recommendedName>
</protein>
<feature type="region of interest" description="Disordered" evidence="1">
    <location>
        <begin position="78"/>
        <end position="97"/>
    </location>
</feature>
<reference evidence="2 3" key="1">
    <citation type="journal article" date="2016" name="Proc. Natl. Acad. Sci. U.S.A.">
        <title>Comparative genomics of biotechnologically important yeasts.</title>
        <authorList>
            <person name="Riley R."/>
            <person name="Haridas S."/>
            <person name="Wolfe K.H."/>
            <person name="Lopes M.R."/>
            <person name="Hittinger C.T."/>
            <person name="Goeker M."/>
            <person name="Salamov A.A."/>
            <person name="Wisecaver J.H."/>
            <person name="Long T.M."/>
            <person name="Calvey C.H."/>
            <person name="Aerts A.L."/>
            <person name="Barry K.W."/>
            <person name="Choi C."/>
            <person name="Clum A."/>
            <person name="Coughlan A.Y."/>
            <person name="Deshpande S."/>
            <person name="Douglass A.P."/>
            <person name="Hanson S.J."/>
            <person name="Klenk H.-P."/>
            <person name="LaButti K.M."/>
            <person name="Lapidus A."/>
            <person name="Lindquist E.A."/>
            <person name="Lipzen A.M."/>
            <person name="Meier-Kolthoff J.P."/>
            <person name="Ohm R.A."/>
            <person name="Otillar R.P."/>
            <person name="Pangilinan J.L."/>
            <person name="Peng Y."/>
            <person name="Rokas A."/>
            <person name="Rosa C.A."/>
            <person name="Scheuner C."/>
            <person name="Sibirny A.A."/>
            <person name="Slot J.C."/>
            <person name="Stielow J.B."/>
            <person name="Sun H."/>
            <person name="Kurtzman C.P."/>
            <person name="Blackwell M."/>
            <person name="Grigoriev I.V."/>
            <person name="Jeffries T.W."/>
        </authorList>
    </citation>
    <scope>NUCLEOTIDE SEQUENCE [LARGE SCALE GENOMIC DNA]</scope>
    <source>
        <strain evidence="3">ATCC 18201 / CBS 1600 / BCRC 20928 / JCM 3617 / NBRC 0987 / NRRL Y-1542</strain>
    </source>
</reference>
<organism evidence="2 3">
    <name type="scientific">Cyberlindnera jadinii (strain ATCC 18201 / CBS 1600 / BCRC 20928 / JCM 3617 / NBRC 0987 / NRRL Y-1542)</name>
    <name type="common">Torula yeast</name>
    <name type="synonym">Candida utilis</name>
    <dbReference type="NCBI Taxonomy" id="983966"/>
    <lineage>
        <taxon>Eukaryota</taxon>
        <taxon>Fungi</taxon>
        <taxon>Dikarya</taxon>
        <taxon>Ascomycota</taxon>
        <taxon>Saccharomycotina</taxon>
        <taxon>Saccharomycetes</taxon>
        <taxon>Phaffomycetales</taxon>
        <taxon>Phaffomycetaceae</taxon>
        <taxon>Cyberlindnera</taxon>
    </lineage>
</organism>
<evidence type="ECO:0000313" key="2">
    <source>
        <dbReference type="EMBL" id="ODV75154.1"/>
    </source>
</evidence>
<evidence type="ECO:0008006" key="4">
    <source>
        <dbReference type="Google" id="ProtNLM"/>
    </source>
</evidence>
<gene>
    <name evidence="2" type="ORF">CYBJADRAFT_171092</name>
</gene>
<feature type="region of interest" description="Disordered" evidence="1">
    <location>
        <begin position="462"/>
        <end position="487"/>
    </location>
</feature>
<dbReference type="Proteomes" id="UP000094389">
    <property type="component" value="Unassembled WGS sequence"/>
</dbReference>
<sequence length="550" mass="62273">MIQLLLTALSTSHTDDGKSNNQAADDVVQDNQKTEDLLQGLKHFEIALLLQDNRYIDNILSKDDTTEVTRIVSDWRGDGHQREAESDCASTKDADVPSISDTNVEWEKVQDEFLQHLKDANSDHPEDGPAPDSRGEKSVLNNLTVLYNKKRPAQAGDKRLNLSVDKATKMLKAAVKSSELTFSALNLISHSQDEIKCIYFSNSIDGQFYESLVPTLSLDACHLSLYNSQGYKEDFRTLYTIVGQAGSKGLVPLGMMLSKNAECGLEWFTFLYTFLKKNDGSHWKKLRESLQLHNDSITEESIPPLQIISDQDKGIKKALNMLRPRCGVPIESFACSKHVERNLFKYTIAKHRSSTNPRSYEGGFFERHKKEKVNSTYNLITNTQDCARGLQLYNSVTPRFDIMTSHHCEILNAEMFVFRRLNPTNLILEVLSMQCEKVKMAEYMSCDWKTVRQMPQYDDEMNYASDFDDGSDSDDASNFADEEDEPEHAEIPTNYGYFLYSTTIITSCCLNSKDTSVTVDESSPGTKMTTHKHSVLWDCGLSLRDLLKVL</sequence>
<evidence type="ECO:0000313" key="3">
    <source>
        <dbReference type="Proteomes" id="UP000094389"/>
    </source>
</evidence>
<name>A0A1E4S6L6_CYBJN</name>
<proteinExistence type="predicted"/>
<dbReference type="AlphaFoldDB" id="A0A1E4S6L6"/>